<evidence type="ECO:0000259" key="10">
    <source>
        <dbReference type="Pfam" id="PF04535"/>
    </source>
</evidence>
<dbReference type="Proteomes" id="UP001652660">
    <property type="component" value="Chromosome 6e"/>
</dbReference>
<dbReference type="InterPro" id="IPR006702">
    <property type="entry name" value="CASP_dom"/>
</dbReference>
<evidence type="ECO:0000256" key="7">
    <source>
        <dbReference type="ARBA" id="ARBA00023136"/>
    </source>
</evidence>
<keyword evidence="7 8" id="KW-0472">Membrane</keyword>
<evidence type="ECO:0000256" key="6">
    <source>
        <dbReference type="ARBA" id="ARBA00022989"/>
    </source>
</evidence>
<feature type="transmembrane region" description="Helical" evidence="8">
    <location>
        <begin position="90"/>
        <end position="109"/>
    </location>
</feature>
<organism evidence="11 12">
    <name type="scientific">Coffea arabica</name>
    <name type="common">Arabian coffee</name>
    <dbReference type="NCBI Taxonomy" id="13443"/>
    <lineage>
        <taxon>Eukaryota</taxon>
        <taxon>Viridiplantae</taxon>
        <taxon>Streptophyta</taxon>
        <taxon>Embryophyta</taxon>
        <taxon>Tracheophyta</taxon>
        <taxon>Spermatophyta</taxon>
        <taxon>Magnoliopsida</taxon>
        <taxon>eudicotyledons</taxon>
        <taxon>Gunneridae</taxon>
        <taxon>Pentapetalae</taxon>
        <taxon>asterids</taxon>
        <taxon>lamiids</taxon>
        <taxon>Gentianales</taxon>
        <taxon>Rubiaceae</taxon>
        <taxon>Ixoroideae</taxon>
        <taxon>Gardenieae complex</taxon>
        <taxon>Bertiereae - Coffeeae clade</taxon>
        <taxon>Coffeeae</taxon>
        <taxon>Coffea</taxon>
    </lineage>
</organism>
<feature type="transmembrane region" description="Helical" evidence="8">
    <location>
        <begin position="56"/>
        <end position="75"/>
    </location>
</feature>
<reference evidence="11" key="1">
    <citation type="journal article" date="2025" name="Foods">
        <title>Unveiling the Microbial Signatures of Arabica Coffee Cherries: Insights into Ripeness Specific Diversity, Functional Traits, and Implications for Quality and Safety.</title>
        <authorList>
            <consortium name="RefSeq"/>
            <person name="Tenea G.N."/>
            <person name="Cifuentes V."/>
            <person name="Reyes P."/>
            <person name="Cevallos-Vallejos M."/>
        </authorList>
    </citation>
    <scope>NUCLEOTIDE SEQUENCE [LARGE SCALE GENOMIC DNA]</scope>
</reference>
<name>A0A6P6SS02_COFAR</name>
<feature type="region of interest" description="Disordered" evidence="9">
    <location>
        <begin position="1"/>
        <end position="30"/>
    </location>
</feature>
<evidence type="ECO:0000256" key="4">
    <source>
        <dbReference type="ARBA" id="ARBA00022475"/>
    </source>
</evidence>
<feature type="transmembrane region" description="Helical" evidence="8">
    <location>
        <begin position="172"/>
        <end position="193"/>
    </location>
</feature>
<keyword evidence="6 8" id="KW-1133">Transmembrane helix</keyword>
<dbReference type="Pfam" id="PF04535">
    <property type="entry name" value="CASP_dom"/>
    <property type="match status" value="1"/>
</dbReference>
<dbReference type="RefSeq" id="XP_027068693.1">
    <property type="nucleotide sequence ID" value="XM_027212892.1"/>
</dbReference>
<keyword evidence="4 8" id="KW-1003">Cell membrane</keyword>
<evidence type="ECO:0000313" key="11">
    <source>
        <dbReference type="Proteomes" id="UP001652660"/>
    </source>
</evidence>
<dbReference type="AlphaFoldDB" id="A0A6P6SS02"/>
<protein>
    <recommendedName>
        <fullName evidence="8">CASP-like protein</fullName>
    </recommendedName>
</protein>
<feature type="domain" description="Casparian strip membrane protein" evidence="10">
    <location>
        <begin position="51"/>
        <end position="183"/>
    </location>
</feature>
<comment type="similarity">
    <text evidence="2 8">Belongs to the Casparian strip membrane proteins (CASP) family.</text>
</comment>
<evidence type="ECO:0000313" key="12">
    <source>
        <dbReference type="RefSeq" id="XP_027068693.1"/>
    </source>
</evidence>
<evidence type="ECO:0000256" key="5">
    <source>
        <dbReference type="ARBA" id="ARBA00022692"/>
    </source>
</evidence>
<feature type="transmembrane region" description="Helical" evidence="8">
    <location>
        <begin position="130"/>
        <end position="152"/>
    </location>
</feature>
<dbReference type="OrthoDB" id="1924823at2759"/>
<sequence length="201" mass="21841">MPDTTDGQEKPTIPTPAIETSGTGDVENPAPAAVGAGVSNIIGRWRREDLRRKLSLGLRGVGLVCSLLSFIIMASNQHGDGKSFDEYEEYRYVLAIAILSSLYTGLQVFRQVHELSTGREAFSSRRQNVAIYDFFGDQVVAYLLISAASSAVPLTDRLRESADNIFTDSSASAISMEFLAFFALALSALISGYKLANQTYI</sequence>
<keyword evidence="11" id="KW-1185">Reference proteome</keyword>
<comment type="subunit">
    <text evidence="3 8">Homodimer and heterodimers.</text>
</comment>
<evidence type="ECO:0000256" key="1">
    <source>
        <dbReference type="ARBA" id="ARBA00004651"/>
    </source>
</evidence>
<dbReference type="GO" id="GO:0005886">
    <property type="term" value="C:plasma membrane"/>
    <property type="evidence" value="ECO:0007669"/>
    <property type="project" value="UniProtKB-SubCell"/>
</dbReference>
<evidence type="ECO:0000313" key="13">
    <source>
        <dbReference type="RefSeq" id="XP_027069221.1"/>
    </source>
</evidence>
<accession>A0A6P6SS02</accession>
<proteinExistence type="inferred from homology"/>
<gene>
    <name evidence="12" type="primary">LOC113694040</name>
    <name evidence="13" type="synonym">LOC113694579</name>
</gene>
<dbReference type="Proteomes" id="UP001652660">
    <property type="component" value="Chromosome 6c"/>
</dbReference>
<evidence type="ECO:0000256" key="9">
    <source>
        <dbReference type="SAM" id="MobiDB-lite"/>
    </source>
</evidence>
<comment type="subcellular location">
    <subcellularLocation>
        <location evidence="1 8">Cell membrane</location>
        <topology evidence="1 8">Multi-pass membrane protein</topology>
    </subcellularLocation>
</comment>
<dbReference type="PANTHER" id="PTHR33573">
    <property type="entry name" value="CASP-LIKE PROTEIN 4A4"/>
    <property type="match status" value="1"/>
</dbReference>
<reference evidence="12 13" key="2">
    <citation type="submission" date="2025-04" db="UniProtKB">
        <authorList>
            <consortium name="RefSeq"/>
        </authorList>
    </citation>
    <scope>IDENTIFICATION</scope>
    <source>
        <tissue evidence="12 13">Leaves</tissue>
    </source>
</reference>
<dbReference type="PANTHER" id="PTHR33573:SF57">
    <property type="entry name" value="CASP-LIKE PROTEIN 4B1"/>
    <property type="match status" value="1"/>
</dbReference>
<keyword evidence="5 8" id="KW-0812">Transmembrane</keyword>
<evidence type="ECO:0000256" key="3">
    <source>
        <dbReference type="ARBA" id="ARBA00011489"/>
    </source>
</evidence>
<dbReference type="RefSeq" id="XP_027069221.1">
    <property type="nucleotide sequence ID" value="XM_027213420.1"/>
</dbReference>
<evidence type="ECO:0000256" key="2">
    <source>
        <dbReference type="ARBA" id="ARBA00007651"/>
    </source>
</evidence>
<evidence type="ECO:0000256" key="8">
    <source>
        <dbReference type="RuleBase" id="RU361233"/>
    </source>
</evidence>
<dbReference type="GeneID" id="113694040"/>